<dbReference type="InterPro" id="IPR000415">
    <property type="entry name" value="Nitroreductase-like"/>
</dbReference>
<organism evidence="5 6">
    <name type="scientific">Roseicella frigidaeris</name>
    <dbReference type="NCBI Taxonomy" id="2230885"/>
    <lineage>
        <taxon>Bacteria</taxon>
        <taxon>Pseudomonadati</taxon>
        <taxon>Pseudomonadota</taxon>
        <taxon>Alphaproteobacteria</taxon>
        <taxon>Acetobacterales</taxon>
        <taxon>Roseomonadaceae</taxon>
        <taxon>Roseicella</taxon>
    </lineage>
</organism>
<dbReference type="Gene3D" id="3.40.109.10">
    <property type="entry name" value="NADH Oxidase"/>
    <property type="match status" value="1"/>
</dbReference>
<dbReference type="AlphaFoldDB" id="A0A327M5U1"/>
<comment type="caution">
    <text evidence="5">The sequence shown here is derived from an EMBL/GenBank/DDBJ whole genome shotgun (WGS) entry which is preliminary data.</text>
</comment>
<gene>
    <name evidence="5" type="ORF">DOO78_16655</name>
</gene>
<dbReference type="PANTHER" id="PTHR43673:SF10">
    <property type="entry name" value="NADH DEHYDROGENASE_NAD(P)H NITROREDUCTASE XCC3605-RELATED"/>
    <property type="match status" value="1"/>
</dbReference>
<dbReference type="SUPFAM" id="SSF55469">
    <property type="entry name" value="FMN-dependent nitroreductase-like"/>
    <property type="match status" value="1"/>
</dbReference>
<evidence type="ECO:0000256" key="1">
    <source>
        <dbReference type="ARBA" id="ARBA00007118"/>
    </source>
</evidence>
<evidence type="ECO:0000256" key="2">
    <source>
        <dbReference type="ARBA" id="ARBA00023002"/>
    </source>
</evidence>
<protein>
    <submittedName>
        <fullName evidence="5">Nitroreductase</fullName>
    </submittedName>
</protein>
<comment type="similarity">
    <text evidence="1">Belongs to the nitroreductase family.</text>
</comment>
<evidence type="ECO:0000256" key="3">
    <source>
        <dbReference type="SAM" id="MobiDB-lite"/>
    </source>
</evidence>
<dbReference type="EMBL" id="QLIX01000013">
    <property type="protein sequence ID" value="RAI57877.1"/>
    <property type="molecule type" value="Genomic_DNA"/>
</dbReference>
<keyword evidence="6" id="KW-1185">Reference proteome</keyword>
<accession>A0A327M5U1</accession>
<feature type="domain" description="Nitroreductase" evidence="4">
    <location>
        <begin position="31"/>
        <end position="175"/>
    </location>
</feature>
<evidence type="ECO:0000313" key="6">
    <source>
        <dbReference type="Proteomes" id="UP000249065"/>
    </source>
</evidence>
<dbReference type="InterPro" id="IPR029479">
    <property type="entry name" value="Nitroreductase"/>
</dbReference>
<reference evidence="6" key="1">
    <citation type="submission" date="2018-06" db="EMBL/GenBank/DDBJ databases">
        <authorList>
            <person name="Khan S.A."/>
        </authorList>
    </citation>
    <scope>NUCLEOTIDE SEQUENCE [LARGE SCALE GENOMIC DNA]</scope>
    <source>
        <strain evidence="6">DB-1506</strain>
    </source>
</reference>
<proteinExistence type="inferred from homology"/>
<dbReference type="OrthoDB" id="9802510at2"/>
<dbReference type="Pfam" id="PF00881">
    <property type="entry name" value="Nitroreductase"/>
    <property type="match status" value="1"/>
</dbReference>
<feature type="compositionally biased region" description="Low complexity" evidence="3">
    <location>
        <begin position="9"/>
        <end position="22"/>
    </location>
</feature>
<dbReference type="RefSeq" id="WP_111470994.1">
    <property type="nucleotide sequence ID" value="NZ_QLIX01000013.1"/>
</dbReference>
<dbReference type="GO" id="GO:0016491">
    <property type="term" value="F:oxidoreductase activity"/>
    <property type="evidence" value="ECO:0007669"/>
    <property type="project" value="UniProtKB-KW"/>
</dbReference>
<sequence length="211" mass="22190">MSHPETHHAALTPAPAPGREAPAAHPIAPLIAQRWSPRSFTGAPLPPGAIERLLEAARWAASSNNLQPWHFIVARRDAEPEAFATLLGVLSPNNRDWARQAGALLLSVARTHNPTNGNPLRHGWHDTGAATALLALQAAALGLQAHAMAGFDAAAARSAFAVPEGFDPVAAIAIGEVGPPEALPEALAARETAPRQRRPIEAFAFFGGWRG</sequence>
<dbReference type="PANTHER" id="PTHR43673">
    <property type="entry name" value="NAD(P)H NITROREDUCTASE YDGI-RELATED"/>
    <property type="match status" value="1"/>
</dbReference>
<keyword evidence="2" id="KW-0560">Oxidoreductase</keyword>
<name>A0A327M5U1_9PROT</name>
<feature type="region of interest" description="Disordered" evidence="3">
    <location>
        <begin position="1"/>
        <end position="22"/>
    </location>
</feature>
<evidence type="ECO:0000259" key="4">
    <source>
        <dbReference type="Pfam" id="PF00881"/>
    </source>
</evidence>
<evidence type="ECO:0000313" key="5">
    <source>
        <dbReference type="EMBL" id="RAI57877.1"/>
    </source>
</evidence>
<dbReference type="Proteomes" id="UP000249065">
    <property type="component" value="Unassembled WGS sequence"/>
</dbReference>